<feature type="region of interest" description="Disordered" evidence="1">
    <location>
        <begin position="1"/>
        <end position="20"/>
    </location>
</feature>
<evidence type="ECO:0000313" key="3">
    <source>
        <dbReference type="Proteomes" id="UP000593564"/>
    </source>
</evidence>
<proteinExistence type="predicted"/>
<sequence length="83" mass="8869">MEKGDRLGHNGEGEGRTLSDEEVVLFTVELRVVGLGCDNGDGEQGRDGGGVGLLMEGSSNERAYMVVGDGGGCRQRQCCIHWR</sequence>
<dbReference type="EMBL" id="JACBKZ010000002">
    <property type="protein sequence ID" value="KAF5958773.1"/>
    <property type="molecule type" value="Genomic_DNA"/>
</dbReference>
<accession>A0A7J7I125</accession>
<evidence type="ECO:0000256" key="1">
    <source>
        <dbReference type="SAM" id="MobiDB-lite"/>
    </source>
</evidence>
<organism evidence="2 3">
    <name type="scientific">Camellia sinensis</name>
    <name type="common">Tea plant</name>
    <name type="synonym">Thea sinensis</name>
    <dbReference type="NCBI Taxonomy" id="4442"/>
    <lineage>
        <taxon>Eukaryota</taxon>
        <taxon>Viridiplantae</taxon>
        <taxon>Streptophyta</taxon>
        <taxon>Embryophyta</taxon>
        <taxon>Tracheophyta</taxon>
        <taxon>Spermatophyta</taxon>
        <taxon>Magnoliopsida</taxon>
        <taxon>eudicotyledons</taxon>
        <taxon>Gunneridae</taxon>
        <taxon>Pentapetalae</taxon>
        <taxon>asterids</taxon>
        <taxon>Ericales</taxon>
        <taxon>Theaceae</taxon>
        <taxon>Camellia</taxon>
    </lineage>
</organism>
<reference evidence="3" key="1">
    <citation type="journal article" date="2020" name="Nat. Commun.">
        <title>Genome assembly of wild tea tree DASZ reveals pedigree and selection history of tea varieties.</title>
        <authorList>
            <person name="Zhang W."/>
            <person name="Zhang Y."/>
            <person name="Qiu H."/>
            <person name="Guo Y."/>
            <person name="Wan H."/>
            <person name="Zhang X."/>
            <person name="Scossa F."/>
            <person name="Alseekh S."/>
            <person name="Zhang Q."/>
            <person name="Wang P."/>
            <person name="Xu L."/>
            <person name="Schmidt M.H."/>
            <person name="Jia X."/>
            <person name="Li D."/>
            <person name="Zhu A."/>
            <person name="Guo F."/>
            <person name="Chen W."/>
            <person name="Ni D."/>
            <person name="Usadel B."/>
            <person name="Fernie A.R."/>
            <person name="Wen W."/>
        </authorList>
    </citation>
    <scope>NUCLEOTIDE SEQUENCE [LARGE SCALE GENOMIC DNA]</scope>
    <source>
        <strain evidence="3">cv. G240</strain>
    </source>
</reference>
<reference evidence="2 3" key="2">
    <citation type="submission" date="2020-07" db="EMBL/GenBank/DDBJ databases">
        <title>Genome assembly of wild tea tree DASZ reveals pedigree and selection history of tea varieties.</title>
        <authorList>
            <person name="Zhang W."/>
        </authorList>
    </citation>
    <scope>NUCLEOTIDE SEQUENCE [LARGE SCALE GENOMIC DNA]</scope>
    <source>
        <strain evidence="3">cv. G240</strain>
        <tissue evidence="2">Leaf</tissue>
    </source>
</reference>
<comment type="caution">
    <text evidence="2">The sequence shown here is derived from an EMBL/GenBank/DDBJ whole genome shotgun (WGS) entry which is preliminary data.</text>
</comment>
<name>A0A7J7I125_CAMSI</name>
<dbReference type="AlphaFoldDB" id="A0A7J7I125"/>
<feature type="compositionally biased region" description="Basic and acidic residues" evidence="1">
    <location>
        <begin position="1"/>
        <end position="19"/>
    </location>
</feature>
<protein>
    <submittedName>
        <fullName evidence="2">Uncharacterized protein</fullName>
    </submittedName>
</protein>
<dbReference type="Proteomes" id="UP000593564">
    <property type="component" value="Unassembled WGS sequence"/>
</dbReference>
<evidence type="ECO:0000313" key="2">
    <source>
        <dbReference type="EMBL" id="KAF5958773.1"/>
    </source>
</evidence>
<gene>
    <name evidence="2" type="ORF">HYC85_005998</name>
</gene>
<keyword evidence="3" id="KW-1185">Reference proteome</keyword>